<feature type="transmembrane region" description="Helical" evidence="9">
    <location>
        <begin position="354"/>
        <end position="378"/>
    </location>
</feature>
<keyword evidence="12" id="KW-1185">Reference proteome</keyword>
<evidence type="ECO:0000256" key="3">
    <source>
        <dbReference type="ARBA" id="ARBA00022449"/>
    </source>
</evidence>
<accession>A0A923RR80</accession>
<comment type="caution">
    <text evidence="11">The sequence shown here is derived from an EMBL/GenBank/DDBJ whole genome shotgun (WGS) entry which is preliminary data.</text>
</comment>
<feature type="transmembrane region" description="Helical" evidence="9">
    <location>
        <begin position="399"/>
        <end position="427"/>
    </location>
</feature>
<proteinExistence type="inferred from homology"/>
<feature type="transmembrane region" description="Helical" evidence="9">
    <location>
        <begin position="12"/>
        <end position="33"/>
    </location>
</feature>
<dbReference type="EMBL" id="JACOPF010000002">
    <property type="protein sequence ID" value="MBC5689418.1"/>
    <property type="molecule type" value="Genomic_DNA"/>
</dbReference>
<organism evidence="11 12">
    <name type="scientific">Mediterraneibacter hominis</name>
    <dbReference type="NCBI Taxonomy" id="2763054"/>
    <lineage>
        <taxon>Bacteria</taxon>
        <taxon>Bacillati</taxon>
        <taxon>Bacillota</taxon>
        <taxon>Clostridia</taxon>
        <taxon>Lachnospirales</taxon>
        <taxon>Lachnospiraceae</taxon>
        <taxon>Mediterraneibacter</taxon>
    </lineage>
</organism>
<comment type="subcellular location">
    <subcellularLocation>
        <location evidence="1">Cell membrane</location>
        <topology evidence="1">Multi-pass membrane protein</topology>
    </subcellularLocation>
</comment>
<evidence type="ECO:0000259" key="10">
    <source>
        <dbReference type="Pfam" id="PF03553"/>
    </source>
</evidence>
<evidence type="ECO:0000256" key="2">
    <source>
        <dbReference type="ARBA" id="ARBA00022448"/>
    </source>
</evidence>
<feature type="transmembrane region" description="Helical" evidence="9">
    <location>
        <begin position="108"/>
        <end position="130"/>
    </location>
</feature>
<evidence type="ECO:0000256" key="6">
    <source>
        <dbReference type="ARBA" id="ARBA00022989"/>
    </source>
</evidence>
<keyword evidence="3" id="KW-0050">Antiport</keyword>
<dbReference type="InterPro" id="IPR052180">
    <property type="entry name" value="NhaC_Na-H+_Antiporter"/>
</dbReference>
<feature type="domain" description="Na+/H+ antiporter NhaC-like C-terminal" evidence="10">
    <location>
        <begin position="18"/>
        <end position="223"/>
    </location>
</feature>
<dbReference type="GO" id="GO:0015297">
    <property type="term" value="F:antiporter activity"/>
    <property type="evidence" value="ECO:0007669"/>
    <property type="project" value="UniProtKB-KW"/>
</dbReference>
<dbReference type="PANTHER" id="PTHR33451:SF3">
    <property type="entry name" value="MALATE-2H(+)_NA(+)-LACTATE ANTIPORTER"/>
    <property type="match status" value="1"/>
</dbReference>
<keyword evidence="4" id="KW-1003">Cell membrane</keyword>
<dbReference type="GO" id="GO:0005886">
    <property type="term" value="C:plasma membrane"/>
    <property type="evidence" value="ECO:0007669"/>
    <property type="project" value="UniProtKB-SubCell"/>
</dbReference>
<evidence type="ECO:0000256" key="5">
    <source>
        <dbReference type="ARBA" id="ARBA00022692"/>
    </source>
</evidence>
<evidence type="ECO:0000256" key="1">
    <source>
        <dbReference type="ARBA" id="ARBA00004651"/>
    </source>
</evidence>
<keyword evidence="6 9" id="KW-1133">Transmembrane helix</keyword>
<feature type="transmembrane region" description="Helical" evidence="9">
    <location>
        <begin position="274"/>
        <end position="295"/>
    </location>
</feature>
<evidence type="ECO:0000256" key="7">
    <source>
        <dbReference type="ARBA" id="ARBA00023136"/>
    </source>
</evidence>
<sequence length="485" mass="51081">MEEKKRLEFRGSSFMAFIPFAIFIIITISLSFFNAADQNMMIGAGVIGLLVGMFFAKNLGDYWDAVLEGLGSKVAMTAVMLWLVVGIYGNILNRGQIVEGLVWLSVKINVSGAAFTVAAFIFAAIFAMATGSGFGTISTMSFILYPAGILLGSNPAVLAGAILSGAAVGDNLAPVSDTAIIASSSQEYKNKDGVADIGSTVRTRAKFVLIAGVIAAVLFFVFGGAGEATDAAEAAHLLEEYQNPKGLLLLIPTILVIILAVKGINIFAALGTGIVAATVIGLVSGLFPLSALFSLKDGTVSGAIPEGVAGMTTVSIVLVLVVAMGNMLVKSGCMDAIVDWLNETVIKTPRGAEVAIWMLATIFGILIAAINTIANICVAPFVNAVGKKSGLHPYRRTEILATTICSFPFFLPFGGCVLLLLGGISSMMDTYPFLPKLGGADMMFTTFYSWAIWVVMFIVCITGWGRSFEGKNGEYVLAKDKKEEK</sequence>
<comment type="similarity">
    <text evidence="8">Belongs to the NhaC Na(+)/H(+) (TC 2.A.35) antiporter family.</text>
</comment>
<reference evidence="11" key="1">
    <citation type="submission" date="2020-08" db="EMBL/GenBank/DDBJ databases">
        <title>Genome public.</title>
        <authorList>
            <person name="Liu C."/>
            <person name="Sun Q."/>
        </authorList>
    </citation>
    <scope>NUCLEOTIDE SEQUENCE</scope>
    <source>
        <strain evidence="11">NSJ-55</strain>
    </source>
</reference>
<feature type="transmembrane region" description="Helical" evidence="9">
    <location>
        <begin position="207"/>
        <end position="226"/>
    </location>
</feature>
<dbReference type="Pfam" id="PF03553">
    <property type="entry name" value="Na_H_antiporter"/>
    <property type="match status" value="1"/>
</dbReference>
<dbReference type="RefSeq" id="WP_186876088.1">
    <property type="nucleotide sequence ID" value="NZ_JACOPF010000002.1"/>
</dbReference>
<name>A0A923RR80_9FIRM</name>
<keyword evidence="5 9" id="KW-0812">Transmembrane</keyword>
<evidence type="ECO:0000256" key="9">
    <source>
        <dbReference type="SAM" id="Phobius"/>
    </source>
</evidence>
<evidence type="ECO:0000313" key="12">
    <source>
        <dbReference type="Proteomes" id="UP000652477"/>
    </source>
</evidence>
<feature type="transmembrane region" description="Helical" evidence="9">
    <location>
        <begin position="307"/>
        <end position="329"/>
    </location>
</feature>
<evidence type="ECO:0000256" key="8">
    <source>
        <dbReference type="ARBA" id="ARBA00038435"/>
    </source>
</evidence>
<keyword evidence="7 9" id="KW-0472">Membrane</keyword>
<feature type="transmembrane region" description="Helical" evidence="9">
    <location>
        <begin position="142"/>
        <end position="168"/>
    </location>
</feature>
<dbReference type="InterPro" id="IPR018461">
    <property type="entry name" value="Na/H_Antiport_NhaC-like_C"/>
</dbReference>
<dbReference type="AlphaFoldDB" id="A0A923RR80"/>
<evidence type="ECO:0000256" key="4">
    <source>
        <dbReference type="ARBA" id="ARBA00022475"/>
    </source>
</evidence>
<dbReference type="PANTHER" id="PTHR33451">
    <property type="entry name" value="MALATE-2H(+)/NA(+)-LACTATE ANTIPORTER"/>
    <property type="match status" value="1"/>
</dbReference>
<feature type="transmembrane region" description="Helical" evidence="9">
    <location>
        <begin position="39"/>
        <end position="58"/>
    </location>
</feature>
<feature type="transmembrane region" description="Helical" evidence="9">
    <location>
        <begin position="447"/>
        <end position="465"/>
    </location>
</feature>
<feature type="transmembrane region" description="Helical" evidence="9">
    <location>
        <begin position="247"/>
        <end position="268"/>
    </location>
</feature>
<keyword evidence="2" id="KW-0813">Transport</keyword>
<gene>
    <name evidence="11" type="ORF">H8S37_10865</name>
</gene>
<dbReference type="Proteomes" id="UP000652477">
    <property type="component" value="Unassembled WGS sequence"/>
</dbReference>
<evidence type="ECO:0000313" key="11">
    <source>
        <dbReference type="EMBL" id="MBC5689418.1"/>
    </source>
</evidence>
<protein>
    <submittedName>
        <fullName evidence="11">Sodium:proton antiporter</fullName>
    </submittedName>
</protein>
<feature type="transmembrane region" description="Helical" evidence="9">
    <location>
        <begin position="70"/>
        <end position="88"/>
    </location>
</feature>